<protein>
    <submittedName>
        <fullName evidence="1">Uncharacterized protein</fullName>
    </submittedName>
</protein>
<evidence type="ECO:0000313" key="1">
    <source>
        <dbReference type="EMBL" id="SVC32799.1"/>
    </source>
</evidence>
<dbReference type="AlphaFoldDB" id="A0A382L853"/>
<accession>A0A382L853</accession>
<organism evidence="1">
    <name type="scientific">marine metagenome</name>
    <dbReference type="NCBI Taxonomy" id="408172"/>
    <lineage>
        <taxon>unclassified sequences</taxon>
        <taxon>metagenomes</taxon>
        <taxon>ecological metagenomes</taxon>
    </lineage>
</organism>
<sequence>MTSKNSSIPRAPASRPIPECLYPPNGASTAIPAPLTSTIPDLNFLATLLAFC</sequence>
<gene>
    <name evidence="1" type="ORF">METZ01_LOCUS285653</name>
</gene>
<name>A0A382L853_9ZZZZ</name>
<reference evidence="1" key="1">
    <citation type="submission" date="2018-05" db="EMBL/GenBank/DDBJ databases">
        <authorList>
            <person name="Lanie J.A."/>
            <person name="Ng W.-L."/>
            <person name="Kazmierczak K.M."/>
            <person name="Andrzejewski T.M."/>
            <person name="Davidsen T.M."/>
            <person name="Wayne K.J."/>
            <person name="Tettelin H."/>
            <person name="Glass J.I."/>
            <person name="Rusch D."/>
            <person name="Podicherti R."/>
            <person name="Tsui H.-C.T."/>
            <person name="Winkler M.E."/>
        </authorList>
    </citation>
    <scope>NUCLEOTIDE SEQUENCE</scope>
</reference>
<proteinExistence type="predicted"/>
<dbReference type="EMBL" id="UINC01085344">
    <property type="protein sequence ID" value="SVC32799.1"/>
    <property type="molecule type" value="Genomic_DNA"/>
</dbReference>